<reference evidence="4" key="1">
    <citation type="submission" date="2019-12" db="UniProtKB">
        <authorList>
            <consortium name="WormBaseParasite"/>
        </authorList>
    </citation>
    <scope>IDENTIFICATION</scope>
</reference>
<dbReference type="AlphaFoldDB" id="A0A5S6QJ05"/>
<feature type="chain" id="PRO_5024333501" evidence="1">
    <location>
        <begin position="25"/>
        <end position="192"/>
    </location>
</feature>
<evidence type="ECO:0000259" key="2">
    <source>
        <dbReference type="Pfam" id="PF23416"/>
    </source>
</evidence>
<dbReference type="Proteomes" id="UP000046395">
    <property type="component" value="Unassembled WGS sequence"/>
</dbReference>
<evidence type="ECO:0000256" key="1">
    <source>
        <dbReference type="SAM" id="SignalP"/>
    </source>
</evidence>
<keyword evidence="1" id="KW-0732">Signal</keyword>
<evidence type="ECO:0000313" key="3">
    <source>
        <dbReference type="Proteomes" id="UP000046395"/>
    </source>
</evidence>
<accession>A0A5S6QJ05</accession>
<sequence length="192" mass="22152">MTFVVLRAAVTAVAIVFYSEFAESCQSLRHDQCNPNPQNTRKYLCFRKKCVQGALVTPVTTCQNNAECRKRVRTVWKRRSVGCLQNRCFAITGPGGPSRETRCRRQEECTMTNQGGYKSMCIRNTCVWATPTGYTCKRSRRCGLGERCLDNLCYEPFKLLRERTPMTLADIDKLPEYEGPYDFEEADEEYYE</sequence>
<organism evidence="3 4">
    <name type="scientific">Trichuris muris</name>
    <name type="common">Mouse whipworm</name>
    <dbReference type="NCBI Taxonomy" id="70415"/>
    <lineage>
        <taxon>Eukaryota</taxon>
        <taxon>Metazoa</taxon>
        <taxon>Ecdysozoa</taxon>
        <taxon>Nematoda</taxon>
        <taxon>Enoplea</taxon>
        <taxon>Dorylaimia</taxon>
        <taxon>Trichinellida</taxon>
        <taxon>Trichuridae</taxon>
        <taxon>Trichuris</taxon>
    </lineage>
</organism>
<keyword evidence="3" id="KW-1185">Reference proteome</keyword>
<dbReference type="Pfam" id="PF23416">
    <property type="entry name" value="DUF7107"/>
    <property type="match status" value="1"/>
</dbReference>
<evidence type="ECO:0000313" key="4">
    <source>
        <dbReference type="WBParaSite" id="TMUE_2000007381.1"/>
    </source>
</evidence>
<name>A0A5S6QJ05_TRIMR</name>
<dbReference type="InterPro" id="IPR055531">
    <property type="entry name" value="DUF7107"/>
</dbReference>
<feature type="signal peptide" evidence="1">
    <location>
        <begin position="1"/>
        <end position="24"/>
    </location>
</feature>
<protein>
    <submittedName>
        <fullName evidence="4">EB domain-containing protein</fullName>
    </submittedName>
</protein>
<feature type="domain" description="DUF7107" evidence="2">
    <location>
        <begin position="103"/>
        <end position="154"/>
    </location>
</feature>
<dbReference type="WBParaSite" id="TMUE_2000007381.1">
    <property type="protein sequence ID" value="TMUE_2000007381.1"/>
    <property type="gene ID" value="WBGene00285629"/>
</dbReference>
<proteinExistence type="predicted"/>